<name>A0A0F6W028_9BACT</name>
<keyword evidence="3" id="KW-0472">Membrane</keyword>
<dbReference type="InterPro" id="IPR011043">
    <property type="entry name" value="Gal_Oxase/kelch_b-propeller"/>
</dbReference>
<keyword evidence="6" id="KW-1185">Reference proteome</keyword>
<feature type="chain" id="PRO_5002511176" evidence="4">
    <location>
        <begin position="21"/>
        <end position="1211"/>
    </location>
</feature>
<evidence type="ECO:0000313" key="5">
    <source>
        <dbReference type="EMBL" id="AKF03821.1"/>
    </source>
</evidence>
<feature type="signal peptide" evidence="4">
    <location>
        <begin position="1"/>
        <end position="20"/>
    </location>
</feature>
<dbReference type="Pfam" id="PF14312">
    <property type="entry name" value="FG-GAP_2"/>
    <property type="match status" value="8"/>
</dbReference>
<reference evidence="5 6" key="1">
    <citation type="submission" date="2015-03" db="EMBL/GenBank/DDBJ databases">
        <title>Genome assembly of Sandaracinus amylolyticus DSM 53668.</title>
        <authorList>
            <person name="Sharma G."/>
            <person name="Subramanian S."/>
        </authorList>
    </citation>
    <scope>NUCLEOTIDE SEQUENCE [LARGE SCALE GENOMIC DNA]</scope>
    <source>
        <strain evidence="5 6">DSM 53668</strain>
    </source>
</reference>
<dbReference type="STRING" id="927083.DB32_000970"/>
<dbReference type="RefSeq" id="WP_053231239.1">
    <property type="nucleotide sequence ID" value="NZ_CP011125.1"/>
</dbReference>
<dbReference type="Proteomes" id="UP000034883">
    <property type="component" value="Chromosome"/>
</dbReference>
<dbReference type="PANTHER" id="PTHR36220">
    <property type="entry name" value="UNNAMED PRODUCT"/>
    <property type="match status" value="1"/>
</dbReference>
<evidence type="ECO:0000256" key="3">
    <source>
        <dbReference type="SAM" id="Phobius"/>
    </source>
</evidence>
<evidence type="ECO:0000313" key="6">
    <source>
        <dbReference type="Proteomes" id="UP000034883"/>
    </source>
</evidence>
<feature type="transmembrane region" description="Helical" evidence="3">
    <location>
        <begin position="1182"/>
        <end position="1200"/>
    </location>
</feature>
<keyword evidence="1 4" id="KW-0732">Signal</keyword>
<dbReference type="Gene3D" id="2.130.10.130">
    <property type="entry name" value="Integrin alpha, N-terminal"/>
    <property type="match status" value="5"/>
</dbReference>
<dbReference type="InterPro" id="IPR024038">
    <property type="entry name" value="MYXO-CTERM"/>
</dbReference>
<evidence type="ECO:0000256" key="2">
    <source>
        <dbReference type="SAM" id="MobiDB-lite"/>
    </source>
</evidence>
<keyword evidence="3" id="KW-1133">Transmembrane helix</keyword>
<accession>A0A0F6W028</accession>
<dbReference type="InterPro" id="IPR013517">
    <property type="entry name" value="FG-GAP"/>
</dbReference>
<dbReference type="KEGG" id="samy:DB32_000970"/>
<gene>
    <name evidence="5" type="ORF">DB32_000970</name>
</gene>
<sequence length="1211" mass="123095">MSLRLVLGSMWLVCACSAPGETPDDASADAPPGLRVALIRARQAEGADDPRFFAVREDGALALRSGVVAARVEARGVALRGGEVHARLETRAVRCDAESVAARDGVARIGARPNRVELERAPGVVEWYESGPLGIEQGFDVHREGCDELVIELAVQGARAEADGEGARLVGERGALRYAELFAIDARGRALPARMDVSEGAIELVVDAQGASWPVVVDPLVHVEEQIFGPEGTPGDVAWDVGRSVAIEGDTAVVGAPHDVVGGSYQGSAYVFVRSGGGWALQAKLIASDGADSDHFGSTVAISGDTIVVALDREYLSAAYVFVRSGGVWTEQAKLTSAYEGIDYFGFAVAIAGDTIAIGAPFANDLEVGSRVHVFRRTGATWAREAIITSAWEEALGWNLSLSGDTLVMAARGGAEVYVRSGTTWARRSVLPGGPPSASGWRSGVVRWGDTVVVADPSADSERGALTVFVRSGETWAPQARLVASDAREGARFGTGLALWGDELIVTNAPAPRTGGTPTLYVFRRSGETWTERQSMRRADDRPPALALSSDTLLVGRDVFARTGDTWTLGTALPAEPSTTGHELGRSVAVSGDVAIAGAPGDDGLCCCGACDRTGAAYVFARTGGVWARQAKLVSPGAARFGQSVAVSGDTALVVASGSTYVFVRAGDGWIRQARLAVSGESVALAGDVALVGAPDALPGADGGGAAHVFVRTGSTWTEQARLSASDGEYGDRFGASVALSGEIALVGAPGRSPSGTVNAGVAYVFARSGDTWVEQARWTPSRGVPRGQFGASVSVSGEVAVVGGYGERAVGAVHVFRRRGGAWAEEAELAPPEVTLGQWFGYSVSISGGTIVVGTSRGVAYVFARVGAEWRRQEPIALRTEWTHLGRSVAVEGNTVVVGAPDDYGVAPFGDWDEGAVYFGRLDRLPDANGVPCTTSGDCVSGHCVDGVCCESACGGDCDACASALTGVADGTCAALAASVAPTVVCRAGAGACDVAETCSASSTECPDDVLAAGIECGVASCAAGVETSGATCSGASAACPPASSRACAPYVCGASACLDACTDDASCAAGFYCDAGACIAQRAAGETCSEARECASGHCVDGACCESACVRCASDAECGAGRACEDGACVDLVPHDAGVDGGIVDAGSDAGDDDAGSAPDAGAPTETAGGCGCAVPGRGGPTPVGAVVVLALLLAVGARRRRAAIVSRP</sequence>
<organism evidence="5 6">
    <name type="scientific">Sandaracinus amylolyticus</name>
    <dbReference type="NCBI Taxonomy" id="927083"/>
    <lineage>
        <taxon>Bacteria</taxon>
        <taxon>Pseudomonadati</taxon>
        <taxon>Myxococcota</taxon>
        <taxon>Polyangia</taxon>
        <taxon>Polyangiales</taxon>
        <taxon>Sandaracinaceae</taxon>
        <taxon>Sandaracinus</taxon>
    </lineage>
</organism>
<dbReference type="NCBIfam" id="TIGR03901">
    <property type="entry name" value="MYXO-CTERM"/>
    <property type="match status" value="1"/>
</dbReference>
<dbReference type="InterPro" id="IPR028994">
    <property type="entry name" value="Integrin_alpha_N"/>
</dbReference>
<protein>
    <submittedName>
        <fullName evidence="5">Hemagglutinin protein</fullName>
    </submittedName>
</protein>
<dbReference type="EMBL" id="CP011125">
    <property type="protein sequence ID" value="AKF03821.1"/>
    <property type="molecule type" value="Genomic_DNA"/>
</dbReference>
<dbReference type="SUPFAM" id="SSF50965">
    <property type="entry name" value="Galactose oxidase, central domain"/>
    <property type="match status" value="2"/>
</dbReference>
<evidence type="ECO:0000256" key="4">
    <source>
        <dbReference type="SAM" id="SignalP"/>
    </source>
</evidence>
<feature type="region of interest" description="Disordered" evidence="2">
    <location>
        <begin position="1145"/>
        <end position="1166"/>
    </location>
</feature>
<dbReference type="PROSITE" id="PS51257">
    <property type="entry name" value="PROKAR_LIPOPROTEIN"/>
    <property type="match status" value="1"/>
</dbReference>
<dbReference type="AlphaFoldDB" id="A0A0F6W028"/>
<dbReference type="PANTHER" id="PTHR36220:SF1">
    <property type="entry name" value="GAMMA TUBULIN COMPLEX COMPONENT C-TERMINAL DOMAIN-CONTAINING PROTEIN"/>
    <property type="match status" value="1"/>
</dbReference>
<keyword evidence="3" id="KW-0812">Transmembrane</keyword>
<evidence type="ECO:0000256" key="1">
    <source>
        <dbReference type="ARBA" id="ARBA00022729"/>
    </source>
</evidence>
<proteinExistence type="predicted"/>